<keyword evidence="4" id="KW-1185">Reference proteome</keyword>
<dbReference type="SUPFAM" id="SSF53590">
    <property type="entry name" value="Nucleoside hydrolase"/>
    <property type="match status" value="1"/>
</dbReference>
<dbReference type="Proteomes" id="UP000613030">
    <property type="component" value="Unassembled WGS sequence"/>
</dbReference>
<accession>A0ABS1KM11</accession>
<evidence type="ECO:0000313" key="4">
    <source>
        <dbReference type="Proteomes" id="UP000613030"/>
    </source>
</evidence>
<name>A0ABS1KM11_9BACT</name>
<keyword evidence="3" id="KW-0378">Hydrolase</keyword>
<dbReference type="PANTHER" id="PTHR43264">
    <property type="match status" value="1"/>
</dbReference>
<dbReference type="InterPro" id="IPR001910">
    <property type="entry name" value="Inosine/uridine_hydrolase_dom"/>
</dbReference>
<sequence>MRLLFILLFSISLATHAQKTKPVKIILDTDFGNDCDDAGALAMLHQMAYNGEAEILATVYPMNDDMGAAAIDAVNTYYGKPNIPVGTYKGDYVYKGKHNDFYNSRLAALPNDVKSGKNAPDAVALYRQILAAQPNHSVTIVVVGPQRLVADLLQSKPDASSKLDGMALVKKKVKQLVSMGTEYLKGNEWNIRICPDAAQRVEKEWPTPIVYSGFEIGKAIMTGERLITETPEDNPVRIAFETNPMVTPEKNRQSWDETAVLFAVRGLRDYWTLGTGLPHIADDGKNEWTTSTTGTRHYLIAKKPTGDMKKVLEDMMVAPPKNSTAKP</sequence>
<organism evidence="3 4">
    <name type="scientific">Chryseolinea lacunae</name>
    <dbReference type="NCBI Taxonomy" id="2801331"/>
    <lineage>
        <taxon>Bacteria</taxon>
        <taxon>Pseudomonadati</taxon>
        <taxon>Bacteroidota</taxon>
        <taxon>Cytophagia</taxon>
        <taxon>Cytophagales</taxon>
        <taxon>Fulvivirgaceae</taxon>
        <taxon>Chryseolinea</taxon>
    </lineage>
</organism>
<evidence type="ECO:0000313" key="3">
    <source>
        <dbReference type="EMBL" id="MBL0740263.1"/>
    </source>
</evidence>
<dbReference type="RefSeq" id="WP_202007410.1">
    <property type="nucleotide sequence ID" value="NZ_JAERRB010000001.1"/>
</dbReference>
<protein>
    <submittedName>
        <fullName evidence="3">Nucleoside hydrolase</fullName>
    </submittedName>
</protein>
<dbReference type="EMBL" id="JAERRB010000001">
    <property type="protein sequence ID" value="MBL0740263.1"/>
    <property type="molecule type" value="Genomic_DNA"/>
</dbReference>
<dbReference type="InterPro" id="IPR036452">
    <property type="entry name" value="Ribo_hydro-like"/>
</dbReference>
<reference evidence="3 4" key="1">
    <citation type="submission" date="2021-01" db="EMBL/GenBank/DDBJ databases">
        <title>Chryseolinea sp. Jin1 Genome sequencing and assembly.</title>
        <authorList>
            <person name="Kim I."/>
        </authorList>
    </citation>
    <scope>NUCLEOTIDE SEQUENCE [LARGE SCALE GENOMIC DNA]</scope>
    <source>
        <strain evidence="3 4">Jin1</strain>
    </source>
</reference>
<comment type="caution">
    <text evidence="3">The sequence shown here is derived from an EMBL/GenBank/DDBJ whole genome shotgun (WGS) entry which is preliminary data.</text>
</comment>
<feature type="chain" id="PRO_5046384732" evidence="1">
    <location>
        <begin position="18"/>
        <end position="327"/>
    </location>
</feature>
<feature type="signal peptide" evidence="1">
    <location>
        <begin position="1"/>
        <end position="17"/>
    </location>
</feature>
<dbReference type="CDD" id="cd02652">
    <property type="entry name" value="nuc_hydro_2"/>
    <property type="match status" value="1"/>
</dbReference>
<evidence type="ECO:0000256" key="1">
    <source>
        <dbReference type="SAM" id="SignalP"/>
    </source>
</evidence>
<gene>
    <name evidence="3" type="ORF">JI741_03495</name>
</gene>
<keyword evidence="1" id="KW-0732">Signal</keyword>
<dbReference type="Gene3D" id="3.90.245.10">
    <property type="entry name" value="Ribonucleoside hydrolase-like"/>
    <property type="match status" value="1"/>
</dbReference>
<dbReference type="GO" id="GO:0016787">
    <property type="term" value="F:hydrolase activity"/>
    <property type="evidence" value="ECO:0007669"/>
    <property type="project" value="UniProtKB-KW"/>
</dbReference>
<dbReference type="Pfam" id="PF01156">
    <property type="entry name" value="IU_nuc_hydro"/>
    <property type="match status" value="1"/>
</dbReference>
<evidence type="ECO:0000259" key="2">
    <source>
        <dbReference type="Pfam" id="PF01156"/>
    </source>
</evidence>
<dbReference type="PANTHER" id="PTHR43264:SF1">
    <property type="entry name" value="INOSINE_URIDINE-PREFERRING NUCLEOSIDE HYDROLASE DOMAIN-CONTAINING PROTEIN"/>
    <property type="match status" value="1"/>
</dbReference>
<proteinExistence type="predicted"/>
<feature type="domain" description="Inosine/uridine-preferring nucleoside hydrolase" evidence="2">
    <location>
        <begin position="25"/>
        <end position="228"/>
    </location>
</feature>